<sequence length="221" mass="24268">MAAKRATKWMPALVAPERSLLRVGRASRRVAVVPTAGYKTVSVSVSRWGGAMGLGPRAQTQVQGQRRWYSVEEPKPVEERKSRAYEFEDIQAIVEDPKDTTVLIDVREPTEYFTNAIPTALNIPITSQPDALLLPPEEFADRFGFSKPPLSKEVVFYCKAGVRSAAAAQIAKKAGYTSVGEYKGSWLDWERRGGVGTKTGPKREGQPGGRADTKEIGESNK</sequence>
<proteinExistence type="predicted"/>
<dbReference type="CDD" id="cd01519">
    <property type="entry name" value="RHOD_HSP67B2"/>
    <property type="match status" value="1"/>
</dbReference>
<keyword evidence="4" id="KW-1185">Reference proteome</keyword>
<dbReference type="PANTHER" id="PTHR44086:SF10">
    <property type="entry name" value="THIOSULFATE SULFURTRANSFERASE_RHODANESE-LIKE DOMAIN-CONTAINING PROTEIN 3"/>
    <property type="match status" value="1"/>
</dbReference>
<comment type="caution">
    <text evidence="3">The sequence shown here is derived from an EMBL/GenBank/DDBJ whole genome shotgun (WGS) entry which is preliminary data.</text>
</comment>
<feature type="compositionally biased region" description="Basic and acidic residues" evidence="1">
    <location>
        <begin position="201"/>
        <end position="221"/>
    </location>
</feature>
<evidence type="ECO:0000256" key="1">
    <source>
        <dbReference type="SAM" id="MobiDB-lite"/>
    </source>
</evidence>
<dbReference type="GO" id="GO:0005739">
    <property type="term" value="C:mitochondrion"/>
    <property type="evidence" value="ECO:0007669"/>
    <property type="project" value="TreeGrafter"/>
</dbReference>
<evidence type="ECO:0000313" key="3">
    <source>
        <dbReference type="EMBL" id="ORY07417.1"/>
    </source>
</evidence>
<dbReference type="InterPro" id="IPR036873">
    <property type="entry name" value="Rhodanese-like_dom_sf"/>
</dbReference>
<protein>
    <submittedName>
        <fullName evidence="3">Rhodanese-like domain-containing protein</fullName>
    </submittedName>
</protein>
<evidence type="ECO:0000313" key="4">
    <source>
        <dbReference type="Proteomes" id="UP000193144"/>
    </source>
</evidence>
<accession>A0A1Y1ZBR4</accession>
<dbReference type="OrthoDB" id="566238at2759"/>
<dbReference type="InterPro" id="IPR001763">
    <property type="entry name" value="Rhodanese-like_dom"/>
</dbReference>
<dbReference type="GO" id="GO:0004792">
    <property type="term" value="F:thiosulfate-cyanide sulfurtransferase activity"/>
    <property type="evidence" value="ECO:0007669"/>
    <property type="project" value="TreeGrafter"/>
</dbReference>
<name>A0A1Y1ZBR4_9PLEO</name>
<dbReference type="SMART" id="SM00450">
    <property type="entry name" value="RHOD"/>
    <property type="match status" value="1"/>
</dbReference>
<dbReference type="Proteomes" id="UP000193144">
    <property type="component" value="Unassembled WGS sequence"/>
</dbReference>
<dbReference type="AlphaFoldDB" id="A0A1Y1ZBR4"/>
<gene>
    <name evidence="3" type="ORF">BCR34DRAFT_518390</name>
</gene>
<reference evidence="3 4" key="1">
    <citation type="submission" date="2016-07" db="EMBL/GenBank/DDBJ databases">
        <title>Pervasive Adenine N6-methylation of Active Genes in Fungi.</title>
        <authorList>
            <consortium name="DOE Joint Genome Institute"/>
            <person name="Mondo S.J."/>
            <person name="Dannebaum R.O."/>
            <person name="Kuo R.C."/>
            <person name="Labutti K."/>
            <person name="Haridas S."/>
            <person name="Kuo A."/>
            <person name="Salamov A."/>
            <person name="Ahrendt S.R."/>
            <person name="Lipzen A."/>
            <person name="Sullivan W."/>
            <person name="Andreopoulos W.B."/>
            <person name="Clum A."/>
            <person name="Lindquist E."/>
            <person name="Daum C."/>
            <person name="Ramamoorthy G.K."/>
            <person name="Gryganskyi A."/>
            <person name="Culley D."/>
            <person name="Magnuson J.K."/>
            <person name="James T.Y."/>
            <person name="O'Malley M.A."/>
            <person name="Stajich J.E."/>
            <person name="Spatafora J.W."/>
            <person name="Visel A."/>
            <person name="Grigoriev I.V."/>
        </authorList>
    </citation>
    <scope>NUCLEOTIDE SEQUENCE [LARGE SCALE GENOMIC DNA]</scope>
    <source>
        <strain evidence="3 4">CBS 115471</strain>
    </source>
</reference>
<dbReference type="Gene3D" id="3.40.250.10">
    <property type="entry name" value="Rhodanese-like domain"/>
    <property type="match status" value="1"/>
</dbReference>
<feature type="domain" description="Rhodanese" evidence="2">
    <location>
        <begin position="97"/>
        <end position="198"/>
    </location>
</feature>
<dbReference type="EMBL" id="MCFA01000109">
    <property type="protein sequence ID" value="ORY07417.1"/>
    <property type="molecule type" value="Genomic_DNA"/>
</dbReference>
<evidence type="ECO:0000259" key="2">
    <source>
        <dbReference type="PROSITE" id="PS50206"/>
    </source>
</evidence>
<dbReference type="PANTHER" id="PTHR44086">
    <property type="entry name" value="THIOSULFATE SULFURTRANSFERASE RDL2, MITOCHONDRIAL-RELATED"/>
    <property type="match status" value="1"/>
</dbReference>
<dbReference type="STRING" id="1231657.A0A1Y1ZBR4"/>
<feature type="region of interest" description="Disordered" evidence="1">
    <location>
        <begin position="190"/>
        <end position="221"/>
    </location>
</feature>
<dbReference type="SUPFAM" id="SSF52821">
    <property type="entry name" value="Rhodanese/Cell cycle control phosphatase"/>
    <property type="match status" value="1"/>
</dbReference>
<dbReference type="PROSITE" id="PS50206">
    <property type="entry name" value="RHODANESE_3"/>
    <property type="match status" value="1"/>
</dbReference>
<dbReference type="Pfam" id="PF00581">
    <property type="entry name" value="Rhodanese"/>
    <property type="match status" value="1"/>
</dbReference>
<organism evidence="3 4">
    <name type="scientific">Clohesyomyces aquaticus</name>
    <dbReference type="NCBI Taxonomy" id="1231657"/>
    <lineage>
        <taxon>Eukaryota</taxon>
        <taxon>Fungi</taxon>
        <taxon>Dikarya</taxon>
        <taxon>Ascomycota</taxon>
        <taxon>Pezizomycotina</taxon>
        <taxon>Dothideomycetes</taxon>
        <taxon>Pleosporomycetidae</taxon>
        <taxon>Pleosporales</taxon>
        <taxon>Lindgomycetaceae</taxon>
        <taxon>Clohesyomyces</taxon>
    </lineage>
</organism>